<feature type="chain" id="PRO_5011652035" description="VCBS repeat-containing protein" evidence="1">
    <location>
        <begin position="26"/>
        <end position="269"/>
    </location>
</feature>
<keyword evidence="1" id="KW-0732">Signal</keyword>
<dbReference type="EMBL" id="FOHE01000001">
    <property type="protein sequence ID" value="SES64952.1"/>
    <property type="molecule type" value="Genomic_DNA"/>
</dbReference>
<dbReference type="OrthoDB" id="5637at2"/>
<evidence type="ECO:0000313" key="2">
    <source>
        <dbReference type="EMBL" id="SES64952.1"/>
    </source>
</evidence>
<feature type="signal peptide" evidence="1">
    <location>
        <begin position="1"/>
        <end position="25"/>
    </location>
</feature>
<organism evidence="2 3">
    <name type="scientific">Oceanobacillus limi</name>
    <dbReference type="NCBI Taxonomy" id="930131"/>
    <lineage>
        <taxon>Bacteria</taxon>
        <taxon>Bacillati</taxon>
        <taxon>Bacillota</taxon>
        <taxon>Bacilli</taxon>
        <taxon>Bacillales</taxon>
        <taxon>Bacillaceae</taxon>
        <taxon>Oceanobacillus</taxon>
    </lineage>
</organism>
<dbReference type="Proteomes" id="UP000198618">
    <property type="component" value="Unassembled WGS sequence"/>
</dbReference>
<gene>
    <name evidence="2" type="ORF">SAMN05216389_101247</name>
</gene>
<reference evidence="2 3" key="1">
    <citation type="submission" date="2016-10" db="EMBL/GenBank/DDBJ databases">
        <authorList>
            <person name="de Groot N.N."/>
        </authorList>
    </citation>
    <scope>NUCLEOTIDE SEQUENCE [LARGE SCALE GENOMIC DNA]</scope>
    <source>
        <strain evidence="2 3">IBRC-M 10780</strain>
    </source>
</reference>
<protein>
    <recommendedName>
        <fullName evidence="4">VCBS repeat-containing protein</fullName>
    </recommendedName>
</protein>
<dbReference type="STRING" id="930131.SAMN05216389_101247"/>
<evidence type="ECO:0000256" key="1">
    <source>
        <dbReference type="SAM" id="SignalP"/>
    </source>
</evidence>
<dbReference type="AlphaFoldDB" id="A0A1H9Y937"/>
<keyword evidence="3" id="KW-1185">Reference proteome</keyword>
<dbReference type="RefSeq" id="WP_090865995.1">
    <property type="nucleotide sequence ID" value="NZ_FOHE01000001.1"/>
</dbReference>
<accession>A0A1H9Y937</accession>
<proteinExistence type="predicted"/>
<evidence type="ECO:0000313" key="3">
    <source>
        <dbReference type="Proteomes" id="UP000198618"/>
    </source>
</evidence>
<evidence type="ECO:0008006" key="4">
    <source>
        <dbReference type="Google" id="ProtNLM"/>
    </source>
</evidence>
<sequence length="269" mass="31438">MKRFLFLFITFFPFFFLSLHESALANEGEDDLEIAKRFLPKNGALVVPSQPENVTAIQRYDFDKDDVQEMIVTYKVKGNSKQKAMVLKKERGKWEKIWDTSGKGIDIDYAGLADITGNGTDEFMIGWMVGASAGSELAIFTWHENKLKKLGENYHYHKLDTLNRGKRTSVVIWDRFCCDAYRVNVWKWTDGDMVHDENMYEAYYPTIEEFYEEKLAAMKAWYYWYGLADAQIKANLLDKARQSIEQGRALHNGQEMFDDLEKELEHKEQ</sequence>
<name>A0A1H9Y937_9BACI</name>